<dbReference type="InterPro" id="IPR002401">
    <property type="entry name" value="Cyt_P450_E_grp-I"/>
</dbReference>
<comment type="caution">
    <text evidence="18">The sequence shown here is derived from an EMBL/GenBank/DDBJ whole genome shotgun (WGS) entry which is preliminary data.</text>
</comment>
<keyword evidence="14 16" id="KW-0408">Iron</keyword>
<dbReference type="OrthoDB" id="1470350at2759"/>
<dbReference type="InterPro" id="IPR036396">
    <property type="entry name" value="Cyt_P450_sf"/>
</dbReference>
<keyword evidence="9 16" id="KW-0479">Metal-binding</keyword>
<evidence type="ECO:0000256" key="1">
    <source>
        <dbReference type="ARBA" id="ARBA00001917"/>
    </source>
</evidence>
<dbReference type="InterPro" id="IPR050121">
    <property type="entry name" value="Cytochrome_P450_monoxygenase"/>
</dbReference>
<dbReference type="Proteomes" id="UP000434172">
    <property type="component" value="Unassembled WGS sequence"/>
</dbReference>
<dbReference type="Gene3D" id="1.10.630.10">
    <property type="entry name" value="Cytochrome P450"/>
    <property type="match status" value="1"/>
</dbReference>
<gene>
    <name evidence="18" type="ORF">GQ607_007407</name>
</gene>
<dbReference type="PANTHER" id="PTHR24305">
    <property type="entry name" value="CYTOCHROME P450"/>
    <property type="match status" value="1"/>
</dbReference>
<dbReference type="PANTHER" id="PTHR24305:SF108">
    <property type="entry name" value="P450, PUTATIVE (EUROFUNG)-RELATED"/>
    <property type="match status" value="1"/>
</dbReference>
<evidence type="ECO:0000256" key="13">
    <source>
        <dbReference type="ARBA" id="ARBA00023002"/>
    </source>
</evidence>
<reference evidence="18 19" key="1">
    <citation type="submission" date="2019-12" db="EMBL/GenBank/DDBJ databases">
        <title>A genome sequence resource for the geographically widespread anthracnose pathogen Colletotrichum asianum.</title>
        <authorList>
            <person name="Meng Y."/>
        </authorList>
    </citation>
    <scope>NUCLEOTIDE SEQUENCE [LARGE SCALE GENOMIC DNA]</scope>
    <source>
        <strain evidence="18 19">ICMP 18580</strain>
    </source>
</reference>
<evidence type="ECO:0000256" key="7">
    <source>
        <dbReference type="ARBA" id="ARBA00022630"/>
    </source>
</evidence>
<accession>A0A8H3ZN18</accession>
<dbReference type="CDD" id="cd11068">
    <property type="entry name" value="CYP120A1"/>
    <property type="match status" value="1"/>
</dbReference>
<comment type="cofactor">
    <cofactor evidence="1">
        <name>FMN</name>
        <dbReference type="ChEBI" id="CHEBI:58210"/>
    </cofactor>
</comment>
<keyword evidence="19" id="KW-1185">Reference proteome</keyword>
<comment type="cofactor">
    <cofactor evidence="3">
        <name>FAD</name>
        <dbReference type="ChEBI" id="CHEBI:57692"/>
    </cofactor>
</comment>
<evidence type="ECO:0000256" key="16">
    <source>
        <dbReference type="PIRSR" id="PIRSR602401-1"/>
    </source>
</evidence>
<evidence type="ECO:0000256" key="5">
    <source>
        <dbReference type="ARBA" id="ARBA00022448"/>
    </source>
</evidence>
<keyword evidence="6 16" id="KW-0349">Heme</keyword>
<dbReference type="EMBL" id="WOWK01000037">
    <property type="protein sequence ID" value="KAF0325373.1"/>
    <property type="molecule type" value="Genomic_DNA"/>
</dbReference>
<dbReference type="InterPro" id="IPR017972">
    <property type="entry name" value="Cyt_P450_CS"/>
</dbReference>
<sequence length="466" mass="52551">MAIPGPCRKYPRKFRMISRSLIQKGKVYGPIYTMTFAGQKFIYVCNYDIAKELYDGARFHKIVTSGVANLRHAAGNGLFTAQVENHEWEIAHRVLLPHFGASKIRNMFPSMIDIAEQLCLKWARFGPTALINVSSDFTRLTLDTIALGTMSFRFNSFYLGDRVHPFVEAMTAVLVEAETQSGIPPYLSFLRWTSQAKFFKNINLMTQTCREIIDGRRDVVTDTPDLLDAMLTGRDAKTGEEMTEESIINNMITFLIAGHETTSGLLSFVFYYLLENPEVLRKAQDEINSVISGNRVSVDHLQQLPFIDAILKETLRMMPTAPGFFVTPSKTETLGGSYVVREGEPILAILHLIQRNPSVWGDDAEEFKPERMLKHNFDKLPKNAWKPFGNGKRACIGRAFAWQEAQLASPSSEQIISMILQDFELSKGDPEYQLSVNNGLTIKPEGFTMRVKLKKGKRASSLFPPA</sequence>
<dbReference type="GO" id="GO:0005506">
    <property type="term" value="F:iron ion binding"/>
    <property type="evidence" value="ECO:0007669"/>
    <property type="project" value="InterPro"/>
</dbReference>
<dbReference type="PROSITE" id="PS00086">
    <property type="entry name" value="CYTOCHROME_P450"/>
    <property type="match status" value="1"/>
</dbReference>
<dbReference type="FunFam" id="1.10.630.10:FF:000040">
    <property type="entry name" value="Bifunctional cytochrome P450/NADPH--P450 reductase"/>
    <property type="match status" value="1"/>
</dbReference>
<comment type="similarity">
    <text evidence="17">Belongs to the cytochrome P450 family.</text>
</comment>
<evidence type="ECO:0000256" key="2">
    <source>
        <dbReference type="ARBA" id="ARBA00001971"/>
    </source>
</evidence>
<dbReference type="PRINTS" id="PR00463">
    <property type="entry name" value="EP450I"/>
</dbReference>
<dbReference type="InterPro" id="IPR001128">
    <property type="entry name" value="Cyt_P450"/>
</dbReference>
<evidence type="ECO:0000256" key="3">
    <source>
        <dbReference type="ARBA" id="ARBA00001974"/>
    </source>
</evidence>
<dbReference type="PRINTS" id="PR00385">
    <property type="entry name" value="P450"/>
</dbReference>
<evidence type="ECO:0000256" key="17">
    <source>
        <dbReference type="RuleBase" id="RU000461"/>
    </source>
</evidence>
<evidence type="ECO:0000313" key="19">
    <source>
        <dbReference type="Proteomes" id="UP000434172"/>
    </source>
</evidence>
<keyword evidence="15 17" id="KW-0503">Monooxygenase</keyword>
<keyword evidence="12" id="KW-0249">Electron transport</keyword>
<dbReference type="GO" id="GO:0016705">
    <property type="term" value="F:oxidoreductase activity, acting on paired donors, with incorporation or reduction of molecular oxygen"/>
    <property type="evidence" value="ECO:0007669"/>
    <property type="project" value="InterPro"/>
</dbReference>
<proteinExistence type="inferred from homology"/>
<evidence type="ECO:0000256" key="14">
    <source>
        <dbReference type="ARBA" id="ARBA00023004"/>
    </source>
</evidence>
<dbReference type="SUPFAM" id="SSF48264">
    <property type="entry name" value="Cytochrome P450"/>
    <property type="match status" value="1"/>
</dbReference>
<evidence type="ECO:0000256" key="6">
    <source>
        <dbReference type="ARBA" id="ARBA00022617"/>
    </source>
</evidence>
<evidence type="ECO:0000256" key="4">
    <source>
        <dbReference type="ARBA" id="ARBA00010018"/>
    </source>
</evidence>
<protein>
    <submittedName>
        <fullName evidence="18">NADPH--cytochrome p450 reductase</fullName>
    </submittedName>
</protein>
<evidence type="ECO:0000256" key="8">
    <source>
        <dbReference type="ARBA" id="ARBA00022643"/>
    </source>
</evidence>
<evidence type="ECO:0000256" key="11">
    <source>
        <dbReference type="ARBA" id="ARBA00022857"/>
    </source>
</evidence>
<keyword evidence="7" id="KW-0285">Flavoprotein</keyword>
<comment type="cofactor">
    <cofactor evidence="2 16">
        <name>heme</name>
        <dbReference type="ChEBI" id="CHEBI:30413"/>
    </cofactor>
</comment>
<evidence type="ECO:0000313" key="18">
    <source>
        <dbReference type="EMBL" id="KAF0325373.1"/>
    </source>
</evidence>
<dbReference type="AlphaFoldDB" id="A0A8H3ZN18"/>
<dbReference type="Pfam" id="PF00067">
    <property type="entry name" value="p450"/>
    <property type="match status" value="1"/>
</dbReference>
<keyword evidence="8" id="KW-0288">FMN</keyword>
<keyword evidence="11" id="KW-0521">NADP</keyword>
<evidence type="ECO:0000256" key="15">
    <source>
        <dbReference type="ARBA" id="ARBA00023033"/>
    </source>
</evidence>
<feature type="binding site" description="axial binding residue" evidence="16">
    <location>
        <position position="395"/>
    </location>
    <ligand>
        <name>heme</name>
        <dbReference type="ChEBI" id="CHEBI:30413"/>
    </ligand>
    <ligandPart>
        <name>Fe</name>
        <dbReference type="ChEBI" id="CHEBI:18248"/>
    </ligandPart>
</feature>
<keyword evidence="5" id="KW-0813">Transport</keyword>
<keyword evidence="10" id="KW-0274">FAD</keyword>
<comment type="similarity">
    <text evidence="4">In the N-terminal section; belongs to the cytochrome P450 family.</text>
</comment>
<name>A0A8H3ZN18_9PEZI</name>
<evidence type="ECO:0000256" key="9">
    <source>
        <dbReference type="ARBA" id="ARBA00022723"/>
    </source>
</evidence>
<organism evidence="18 19">
    <name type="scientific">Colletotrichum asianum</name>
    <dbReference type="NCBI Taxonomy" id="702518"/>
    <lineage>
        <taxon>Eukaryota</taxon>
        <taxon>Fungi</taxon>
        <taxon>Dikarya</taxon>
        <taxon>Ascomycota</taxon>
        <taxon>Pezizomycotina</taxon>
        <taxon>Sordariomycetes</taxon>
        <taxon>Hypocreomycetidae</taxon>
        <taxon>Glomerellales</taxon>
        <taxon>Glomerellaceae</taxon>
        <taxon>Colletotrichum</taxon>
        <taxon>Colletotrichum gloeosporioides species complex</taxon>
    </lineage>
</organism>
<dbReference type="GO" id="GO:0020037">
    <property type="term" value="F:heme binding"/>
    <property type="evidence" value="ECO:0007669"/>
    <property type="project" value="InterPro"/>
</dbReference>
<keyword evidence="13 17" id="KW-0560">Oxidoreductase</keyword>
<evidence type="ECO:0000256" key="12">
    <source>
        <dbReference type="ARBA" id="ARBA00022982"/>
    </source>
</evidence>
<dbReference type="GO" id="GO:0004497">
    <property type="term" value="F:monooxygenase activity"/>
    <property type="evidence" value="ECO:0007669"/>
    <property type="project" value="UniProtKB-KW"/>
</dbReference>
<evidence type="ECO:0000256" key="10">
    <source>
        <dbReference type="ARBA" id="ARBA00022827"/>
    </source>
</evidence>